<accession>M7UAW2</accession>
<evidence type="ECO:0000313" key="3">
    <source>
        <dbReference type="Proteomes" id="UP000012045"/>
    </source>
</evidence>
<proteinExistence type="predicted"/>
<feature type="coiled-coil region" evidence="1">
    <location>
        <begin position="27"/>
        <end position="56"/>
    </location>
</feature>
<organism evidence="2 3">
    <name type="scientific">Botryotinia fuckeliana (strain BcDW1)</name>
    <name type="common">Noble rot fungus</name>
    <name type="synonym">Botrytis cinerea</name>
    <dbReference type="NCBI Taxonomy" id="1290391"/>
    <lineage>
        <taxon>Eukaryota</taxon>
        <taxon>Fungi</taxon>
        <taxon>Dikarya</taxon>
        <taxon>Ascomycota</taxon>
        <taxon>Pezizomycotina</taxon>
        <taxon>Leotiomycetes</taxon>
        <taxon>Helotiales</taxon>
        <taxon>Sclerotiniaceae</taxon>
        <taxon>Botrytis</taxon>
    </lineage>
</organism>
<evidence type="ECO:0000313" key="2">
    <source>
        <dbReference type="EMBL" id="EMR80522.1"/>
    </source>
</evidence>
<keyword evidence="1" id="KW-0175">Coiled coil</keyword>
<gene>
    <name evidence="2" type="ORF">BcDW1_10902</name>
</gene>
<dbReference type="Proteomes" id="UP000012045">
    <property type="component" value="Unassembled WGS sequence"/>
</dbReference>
<sequence length="106" mass="11753">MGNKNNRGRAPIIRAVDQYAAKLAAEKQKSAQLIQAQKQQAELAEAQELAQKKALARQQVFDFDYTSLPKHSALSVNKIIATGEVKLIINHDIVHRGLTAKDPSFF</sequence>
<protein>
    <submittedName>
        <fullName evidence="2">Uncharacterized protein</fullName>
    </submittedName>
</protein>
<dbReference type="HOGENOM" id="CLU_2222832_0_0_1"/>
<dbReference type="AlphaFoldDB" id="M7UAW2"/>
<reference evidence="3" key="1">
    <citation type="journal article" date="2013" name="Genome Announc.">
        <title>Draft genome sequence of Botrytis cinerea BcDW1, inoculum for noble rot of grape berries.</title>
        <authorList>
            <person name="Blanco-Ulate B."/>
            <person name="Allen G."/>
            <person name="Powell A.L."/>
            <person name="Cantu D."/>
        </authorList>
    </citation>
    <scope>NUCLEOTIDE SEQUENCE [LARGE SCALE GENOMIC DNA]</scope>
    <source>
        <strain evidence="3">BcDW1</strain>
    </source>
</reference>
<evidence type="ECO:0000256" key="1">
    <source>
        <dbReference type="SAM" id="Coils"/>
    </source>
</evidence>
<dbReference type="EMBL" id="KB708120">
    <property type="protein sequence ID" value="EMR80522.1"/>
    <property type="molecule type" value="Genomic_DNA"/>
</dbReference>
<name>M7UAW2_BOTF1</name>